<accession>A0A4R6BVR8</accession>
<dbReference type="AlphaFoldDB" id="A0A4R6BVR8"/>
<reference evidence="1 2" key="1">
    <citation type="submission" date="2019-01" db="EMBL/GenBank/DDBJ databases">
        <title>Draft genome sequences of the type strains of six Macrococcus species.</title>
        <authorList>
            <person name="Mazhar S."/>
            <person name="Altermann E."/>
            <person name="Hill C."/>
            <person name="Mcauliffe O."/>
        </authorList>
    </citation>
    <scope>NUCLEOTIDE SEQUENCE [LARGE SCALE GENOMIC DNA]</scope>
    <source>
        <strain evidence="1 2">CCM4815</strain>
    </source>
</reference>
<protein>
    <submittedName>
        <fullName evidence="1">Uncharacterized protein</fullName>
    </submittedName>
</protein>
<organism evidence="1 2">
    <name type="scientific">Macrococcus lamae</name>
    <dbReference type="NCBI Taxonomy" id="198484"/>
    <lineage>
        <taxon>Bacteria</taxon>
        <taxon>Bacillati</taxon>
        <taxon>Bacillota</taxon>
        <taxon>Bacilli</taxon>
        <taxon>Bacillales</taxon>
        <taxon>Staphylococcaceae</taxon>
        <taxon>Macrococcus</taxon>
    </lineage>
</organism>
<proteinExistence type="predicted"/>
<sequence length="268" mass="31397">MRTLKQEKDLFFINRSTYELLTDELKTTVVCPKDEFRGHAIYKSFHVSNCHRTWRISDYDYVIAAQPGWYESLPADKQQLVFNEQKRTGSCMLIGNILITQNYWMSLTEAQQQYLISLYDETIEEVDITSLPERFTRLHGQFPDEHGGNCFAAALYGVTNEVTILGEWIHDQMFTDMLARNHYVQTEQPSQDSVLVFVRDGVVVHASYVIDDEYCFNKSGQMFYNPWHIARIDKVKEEWKDCNLLFYSSTERKFVDSNKAAEKQLAYV</sequence>
<dbReference type="RefSeq" id="WP_133443529.1">
    <property type="nucleotide sequence ID" value="NZ_SCWB01000006.1"/>
</dbReference>
<dbReference type="EMBL" id="SCWB01000006">
    <property type="protein sequence ID" value="TDM12107.1"/>
    <property type="molecule type" value="Genomic_DNA"/>
</dbReference>
<dbReference type="Proteomes" id="UP000294802">
    <property type="component" value="Unassembled WGS sequence"/>
</dbReference>
<gene>
    <name evidence="1" type="ORF">ERX29_04635</name>
</gene>
<keyword evidence="2" id="KW-1185">Reference proteome</keyword>
<dbReference type="OrthoDB" id="2139078at2"/>
<name>A0A4R6BVR8_9STAP</name>
<evidence type="ECO:0000313" key="2">
    <source>
        <dbReference type="Proteomes" id="UP000294802"/>
    </source>
</evidence>
<comment type="caution">
    <text evidence="1">The sequence shown here is derived from an EMBL/GenBank/DDBJ whole genome shotgun (WGS) entry which is preliminary data.</text>
</comment>
<evidence type="ECO:0000313" key="1">
    <source>
        <dbReference type="EMBL" id="TDM12107.1"/>
    </source>
</evidence>